<dbReference type="Gene3D" id="3.90.1750.20">
    <property type="entry name" value="Putative Large Serine Recombinase, Chain B, Domain 2"/>
    <property type="match status" value="1"/>
</dbReference>
<comment type="caution">
    <text evidence="10">The sequence shown here is derived from an EMBL/GenBank/DDBJ whole genome shotgun (WGS) entry which is preliminary data.</text>
</comment>
<accession>A0A6L3ARF0</accession>
<dbReference type="InterPro" id="IPR025827">
    <property type="entry name" value="Zn_ribbon_recom_dom"/>
</dbReference>
<keyword evidence="6" id="KW-0175">Coiled coil</keyword>
<dbReference type="Gene3D" id="3.40.50.1390">
    <property type="entry name" value="Resolvase, N-terminal catalytic domain"/>
    <property type="match status" value="1"/>
</dbReference>
<dbReference type="InterPro" id="IPR038109">
    <property type="entry name" value="DNA_bind_recomb_sf"/>
</dbReference>
<dbReference type="PANTHER" id="PTHR30461">
    <property type="entry name" value="DNA-INVERTASE FROM LAMBDOID PROPHAGE"/>
    <property type="match status" value="1"/>
</dbReference>
<dbReference type="InterPro" id="IPR011109">
    <property type="entry name" value="DNA_bind_recombinase_dom"/>
</dbReference>
<dbReference type="SMART" id="SM00857">
    <property type="entry name" value="Resolvase"/>
    <property type="match status" value="1"/>
</dbReference>
<dbReference type="PROSITE" id="PS00397">
    <property type="entry name" value="RECOMBINASES_1"/>
    <property type="match status" value="1"/>
</dbReference>
<evidence type="ECO:0000256" key="4">
    <source>
        <dbReference type="PIRSR" id="PIRSR606118-50"/>
    </source>
</evidence>
<evidence type="ECO:0000256" key="6">
    <source>
        <dbReference type="SAM" id="Coils"/>
    </source>
</evidence>
<evidence type="ECO:0000259" key="9">
    <source>
        <dbReference type="PROSITE" id="PS51737"/>
    </source>
</evidence>
<dbReference type="GO" id="GO:0015074">
    <property type="term" value="P:DNA integration"/>
    <property type="evidence" value="ECO:0007669"/>
    <property type="project" value="UniProtKB-KW"/>
</dbReference>
<dbReference type="RefSeq" id="WP_149168386.1">
    <property type="nucleotide sequence ID" value="NZ_QOKV01000066.1"/>
</dbReference>
<evidence type="ECO:0000256" key="1">
    <source>
        <dbReference type="ARBA" id="ARBA00022908"/>
    </source>
</evidence>
<reference evidence="10 11" key="1">
    <citation type="submission" date="2018-07" db="EMBL/GenBank/DDBJ databases">
        <title>Genome sequence of Roseomonas fauriae ATCC 49958.</title>
        <authorList>
            <person name="Sant'Anna F.H."/>
            <person name="Baldani J.I."/>
            <person name="Zilli J.E."/>
            <person name="Reis V.M."/>
            <person name="Hartmann A."/>
            <person name="Cruz L."/>
            <person name="de Souza E.M."/>
            <person name="de Oliveira Pedrosa F."/>
            <person name="Passaglia L.M.P."/>
        </authorList>
    </citation>
    <scope>NUCLEOTIDE SEQUENCE [LARGE SCALE GENOMIC DNA]</scope>
    <source>
        <strain evidence="10 11">ATCC 49958</strain>
    </source>
</reference>
<protein>
    <submittedName>
        <fullName evidence="10">Recombinase family protein</fullName>
    </submittedName>
</protein>
<evidence type="ECO:0000313" key="10">
    <source>
        <dbReference type="EMBL" id="KAA0675895.1"/>
    </source>
</evidence>
<keyword evidence="2" id="KW-0238">DNA-binding</keyword>
<dbReference type="GO" id="GO:0003677">
    <property type="term" value="F:DNA binding"/>
    <property type="evidence" value="ECO:0007669"/>
    <property type="project" value="UniProtKB-KW"/>
</dbReference>
<keyword evidence="3" id="KW-0233">DNA recombination</keyword>
<evidence type="ECO:0000256" key="3">
    <source>
        <dbReference type="ARBA" id="ARBA00023172"/>
    </source>
</evidence>
<dbReference type="InterPro" id="IPR006119">
    <property type="entry name" value="Resolv_N"/>
</dbReference>
<gene>
    <name evidence="10" type="ORF">DS837_31530</name>
</gene>
<dbReference type="EMBL" id="QOKV01000066">
    <property type="protein sequence ID" value="KAA0675895.1"/>
    <property type="molecule type" value="Genomic_DNA"/>
</dbReference>
<dbReference type="CDD" id="cd00338">
    <property type="entry name" value="Ser_Recombinase"/>
    <property type="match status" value="1"/>
</dbReference>
<dbReference type="SUPFAM" id="SSF53041">
    <property type="entry name" value="Resolvase-like"/>
    <property type="match status" value="1"/>
</dbReference>
<evidence type="ECO:0000256" key="2">
    <source>
        <dbReference type="ARBA" id="ARBA00023125"/>
    </source>
</evidence>
<feature type="non-terminal residue" evidence="10">
    <location>
        <position position="557"/>
    </location>
</feature>
<evidence type="ECO:0000259" key="8">
    <source>
        <dbReference type="PROSITE" id="PS51736"/>
    </source>
</evidence>
<dbReference type="Pfam" id="PF00239">
    <property type="entry name" value="Resolvase"/>
    <property type="match status" value="1"/>
</dbReference>
<dbReference type="InterPro" id="IPR050639">
    <property type="entry name" value="SSR_resolvase"/>
</dbReference>
<name>A0A6L3ARF0_AZOBR</name>
<keyword evidence="1" id="KW-0229">DNA integration</keyword>
<dbReference type="InterPro" id="IPR006118">
    <property type="entry name" value="Recombinase_CS"/>
</dbReference>
<evidence type="ECO:0000256" key="5">
    <source>
        <dbReference type="PROSITE-ProRule" id="PRU10137"/>
    </source>
</evidence>
<dbReference type="Proteomes" id="UP000476837">
    <property type="component" value="Unassembled WGS sequence"/>
</dbReference>
<sequence length="557" mass="62826">MPEPRIALYARVSSDQQTRDNTIASQLGALRERIAAAGRAIDPAGEFVDEGYSGTTLLRPALERLRDAVAAGVIDQVYVHAPDRLARRYAYQVLLIEEFRRAGAEIVFINRPIGTSAEDDLLLQVQGMIAEYERAKILERSRRGRRHAARTGQVSALGKAPFGYRYITKDEGGGVARVEVVTDQARWVRLMFAWVGLDRLSLREVCRRLHEAGVPTSTGKARWDATTIALMLRNTAYIGRAVFGRSHSVQAAPRLRPLRGHPHPPRHPNSRVPVPREEWIEIPMPALVDPAVFEAAQTQLDENRRWRRERRRRPGWLLQGLVICRQCGYAFYGKMARGTVGGRQPADYGYYRCPGTDAHRFAGQAVCHNRSVRSDRLERAVWDEIRAVLEDPQRLAHEYERRLAEVQDRPRGADVVAGFDHQITGLRRGIARLIDGYAEGIIDRAEFEPRIGGMKQRLSRLEEEQRKAAEDAEVESNLALIIGRLEDFADKVHQSLEELDWNGTREIIRAMVRRIEIDGDHVNVVFRIPPPSLEGGESPFGGTSPAGDNWQHCRGGH</sequence>
<dbReference type="InterPro" id="IPR036162">
    <property type="entry name" value="Resolvase-like_N_sf"/>
</dbReference>
<evidence type="ECO:0000313" key="11">
    <source>
        <dbReference type="Proteomes" id="UP000476837"/>
    </source>
</evidence>
<evidence type="ECO:0000256" key="7">
    <source>
        <dbReference type="SAM" id="MobiDB-lite"/>
    </source>
</evidence>
<dbReference type="GO" id="GO:0000150">
    <property type="term" value="F:DNA strand exchange activity"/>
    <property type="evidence" value="ECO:0007669"/>
    <property type="project" value="InterPro"/>
</dbReference>
<feature type="active site" description="O-(5'-phospho-DNA)-serine intermediate" evidence="4 5">
    <location>
        <position position="13"/>
    </location>
</feature>
<dbReference type="Pfam" id="PF07508">
    <property type="entry name" value="Recombinase"/>
    <property type="match status" value="1"/>
</dbReference>
<feature type="domain" description="Resolvase/invertase-type recombinase catalytic" evidence="8">
    <location>
        <begin position="5"/>
        <end position="152"/>
    </location>
</feature>
<organism evidence="10 11">
    <name type="scientific">Azospirillum brasilense</name>
    <dbReference type="NCBI Taxonomy" id="192"/>
    <lineage>
        <taxon>Bacteria</taxon>
        <taxon>Pseudomonadati</taxon>
        <taxon>Pseudomonadota</taxon>
        <taxon>Alphaproteobacteria</taxon>
        <taxon>Rhodospirillales</taxon>
        <taxon>Azospirillaceae</taxon>
        <taxon>Azospirillum</taxon>
    </lineage>
</organism>
<dbReference type="Pfam" id="PF13408">
    <property type="entry name" value="Zn_ribbon_recom"/>
    <property type="match status" value="1"/>
</dbReference>
<dbReference type="PROSITE" id="PS51737">
    <property type="entry name" value="RECOMBINASE_DNA_BIND"/>
    <property type="match status" value="1"/>
</dbReference>
<dbReference type="PANTHER" id="PTHR30461:SF23">
    <property type="entry name" value="DNA RECOMBINASE-RELATED"/>
    <property type="match status" value="1"/>
</dbReference>
<dbReference type="PROSITE" id="PS51736">
    <property type="entry name" value="RECOMBINASES_3"/>
    <property type="match status" value="1"/>
</dbReference>
<dbReference type="AlphaFoldDB" id="A0A6L3ARF0"/>
<feature type="coiled-coil region" evidence="6">
    <location>
        <begin position="451"/>
        <end position="478"/>
    </location>
</feature>
<feature type="region of interest" description="Disordered" evidence="7">
    <location>
        <begin position="533"/>
        <end position="557"/>
    </location>
</feature>
<feature type="domain" description="Recombinase" evidence="9">
    <location>
        <begin position="161"/>
        <end position="306"/>
    </location>
</feature>
<proteinExistence type="predicted"/>